<sequence length="221" mass="22727">MTQTIGELLESAADRALPVVRGIDDGQLGGGTPCAEYDVRALVNHLFQVVVNFQALAAREEVDFDQVPEFVAGDWRGRFGDETARLVEAWSVPGVEEGTTGRMGLPARTVGLMVLGDLTVHAWDLARATGADFVPEESVVDELGPGLAAMAPQAREMKVFGEPFPVGEGASAFERVLAVTGRDPGWRPTETAGAAGVSGTTGTPGAAGAPGTTGTPGAPGA</sequence>
<dbReference type="InterPro" id="IPR024344">
    <property type="entry name" value="MDMPI_metal-binding"/>
</dbReference>
<dbReference type="GO" id="GO:0046872">
    <property type="term" value="F:metal ion binding"/>
    <property type="evidence" value="ECO:0007669"/>
    <property type="project" value="InterPro"/>
</dbReference>
<protein>
    <submittedName>
        <fullName evidence="3">TIGR03086 family protein</fullName>
    </submittedName>
</protein>
<dbReference type="InterPro" id="IPR017517">
    <property type="entry name" value="Maleyloyr_isom"/>
</dbReference>
<feature type="domain" description="Mycothiol-dependent maleylpyruvate isomerase metal-binding" evidence="2">
    <location>
        <begin position="10"/>
        <end position="126"/>
    </location>
</feature>
<name>A0A6G3T2E7_STRAQ</name>
<accession>A0A6G3T2E7</accession>
<dbReference type="InterPro" id="IPR017520">
    <property type="entry name" value="CHP03086"/>
</dbReference>
<evidence type="ECO:0000259" key="2">
    <source>
        <dbReference type="Pfam" id="PF11716"/>
    </source>
</evidence>
<dbReference type="AlphaFoldDB" id="A0A6G3T2E7"/>
<dbReference type="EMBL" id="JAAGMK010001003">
    <property type="protein sequence ID" value="NEB89437.1"/>
    <property type="molecule type" value="Genomic_DNA"/>
</dbReference>
<dbReference type="InterPro" id="IPR034660">
    <property type="entry name" value="DinB/YfiT-like"/>
</dbReference>
<dbReference type="RefSeq" id="WP_164261145.1">
    <property type="nucleotide sequence ID" value="NZ_JAAGMK010001003.1"/>
</dbReference>
<evidence type="ECO:0000256" key="1">
    <source>
        <dbReference type="SAM" id="MobiDB-lite"/>
    </source>
</evidence>
<gene>
    <name evidence="3" type="ORF">G3I43_35570</name>
</gene>
<dbReference type="NCBIfam" id="TIGR03083">
    <property type="entry name" value="maleylpyruvate isomerase family mycothiol-dependent enzyme"/>
    <property type="match status" value="1"/>
</dbReference>
<dbReference type="Pfam" id="PF11716">
    <property type="entry name" value="MDMPI_N"/>
    <property type="match status" value="1"/>
</dbReference>
<dbReference type="SUPFAM" id="SSF109854">
    <property type="entry name" value="DinB/YfiT-like putative metalloenzymes"/>
    <property type="match status" value="1"/>
</dbReference>
<feature type="compositionally biased region" description="Low complexity" evidence="1">
    <location>
        <begin position="189"/>
        <end position="221"/>
    </location>
</feature>
<proteinExistence type="predicted"/>
<dbReference type="Gene3D" id="1.20.120.450">
    <property type="entry name" value="dinb family like domain"/>
    <property type="match status" value="1"/>
</dbReference>
<organism evidence="3">
    <name type="scientific">Streptomyces anulatus</name>
    <name type="common">Streptomyces chrysomallus</name>
    <dbReference type="NCBI Taxonomy" id="1892"/>
    <lineage>
        <taxon>Bacteria</taxon>
        <taxon>Bacillati</taxon>
        <taxon>Actinomycetota</taxon>
        <taxon>Actinomycetes</taxon>
        <taxon>Kitasatosporales</taxon>
        <taxon>Streptomycetaceae</taxon>
        <taxon>Streptomyces</taxon>
    </lineage>
</organism>
<feature type="region of interest" description="Disordered" evidence="1">
    <location>
        <begin position="182"/>
        <end position="221"/>
    </location>
</feature>
<comment type="caution">
    <text evidence="3">The sequence shown here is derived from an EMBL/GenBank/DDBJ whole genome shotgun (WGS) entry which is preliminary data.</text>
</comment>
<evidence type="ECO:0000313" key="3">
    <source>
        <dbReference type="EMBL" id="NEB89437.1"/>
    </source>
</evidence>
<dbReference type="NCBIfam" id="TIGR03086">
    <property type="entry name" value="TIGR03086 family metal-binding protein"/>
    <property type="match status" value="1"/>
</dbReference>
<reference evidence="3" key="1">
    <citation type="submission" date="2020-01" db="EMBL/GenBank/DDBJ databases">
        <title>Insect and environment-associated Actinomycetes.</title>
        <authorList>
            <person name="Currrie C."/>
            <person name="Chevrette M."/>
            <person name="Carlson C."/>
            <person name="Stubbendieck R."/>
            <person name="Wendt-Pienkowski E."/>
        </authorList>
    </citation>
    <scope>NUCLEOTIDE SEQUENCE</scope>
    <source>
        <strain evidence="3">SID505</strain>
    </source>
</reference>